<feature type="compositionally biased region" description="Acidic residues" evidence="1">
    <location>
        <begin position="270"/>
        <end position="284"/>
    </location>
</feature>
<comment type="caution">
    <text evidence="2">The sequence shown here is derived from an EMBL/GenBank/DDBJ whole genome shotgun (WGS) entry which is preliminary data.</text>
</comment>
<gene>
    <name evidence="2" type="ORF">F53441_7504</name>
</gene>
<keyword evidence="3" id="KW-1185">Reference proteome</keyword>
<evidence type="ECO:0000313" key="2">
    <source>
        <dbReference type="EMBL" id="KAF4449108.1"/>
    </source>
</evidence>
<feature type="compositionally biased region" description="Basic and acidic residues" evidence="1">
    <location>
        <begin position="38"/>
        <end position="63"/>
    </location>
</feature>
<feature type="compositionally biased region" description="Basic and acidic residues" evidence="1">
    <location>
        <begin position="89"/>
        <end position="102"/>
    </location>
</feature>
<evidence type="ECO:0000256" key="1">
    <source>
        <dbReference type="SAM" id="MobiDB-lite"/>
    </source>
</evidence>
<protein>
    <submittedName>
        <fullName evidence="2">Uncharacterized protein</fullName>
    </submittedName>
</protein>
<proteinExistence type="predicted"/>
<feature type="compositionally biased region" description="Acidic residues" evidence="1">
    <location>
        <begin position="194"/>
        <end position="209"/>
    </location>
</feature>
<dbReference type="EMBL" id="JAADJG010000304">
    <property type="protein sequence ID" value="KAF4449108.1"/>
    <property type="molecule type" value="Genomic_DNA"/>
</dbReference>
<organism evidence="2 3">
    <name type="scientific">Fusarium austroafricanum</name>
    <dbReference type="NCBI Taxonomy" id="2364996"/>
    <lineage>
        <taxon>Eukaryota</taxon>
        <taxon>Fungi</taxon>
        <taxon>Dikarya</taxon>
        <taxon>Ascomycota</taxon>
        <taxon>Pezizomycotina</taxon>
        <taxon>Sordariomycetes</taxon>
        <taxon>Hypocreomycetidae</taxon>
        <taxon>Hypocreales</taxon>
        <taxon>Nectriaceae</taxon>
        <taxon>Fusarium</taxon>
        <taxon>Fusarium concolor species complex</taxon>
    </lineage>
</organism>
<feature type="compositionally biased region" description="Polar residues" evidence="1">
    <location>
        <begin position="24"/>
        <end position="37"/>
    </location>
</feature>
<dbReference type="Proteomes" id="UP000605986">
    <property type="component" value="Unassembled WGS sequence"/>
</dbReference>
<reference evidence="2" key="1">
    <citation type="submission" date="2020-01" db="EMBL/GenBank/DDBJ databases">
        <title>Identification and distribution of gene clusters putatively required for synthesis of sphingolipid metabolism inhibitors in phylogenetically diverse species of the filamentous fungus Fusarium.</title>
        <authorList>
            <person name="Kim H.-S."/>
            <person name="Busman M."/>
            <person name="Brown D.W."/>
            <person name="Divon H."/>
            <person name="Uhlig S."/>
            <person name="Proctor R.H."/>
        </authorList>
    </citation>
    <scope>NUCLEOTIDE SEQUENCE</scope>
    <source>
        <strain evidence="2">NRRL 53441</strain>
    </source>
</reference>
<name>A0A8H4KGA8_9HYPO</name>
<sequence length="894" mass="103048">MKSNGGDTGGQSAEREIHEKPDESQGSVEMEQTNKPTQPEKKVQPREPEDPTQPREAIQHGEPEDPTQSQDSIQPREFEMHMQTGNPSNKDDKQDEKPKDSVGDPVSHITKTTPEKTNQKTDPSHFEFTVVNNPPNNPFGPANTKPPTPANHPTHTNSFTPANKPKTNPLPTDNPTETDTKSMTLTEVNREDIVELSDDNEEEEWGDLDDTSKKSDLHRVGKKVQRLLKRKAALAQKLRIKKQKLTLMQNYLKQLTKDDENANDQIMTDTSEDEEGDEDEDVFAEDSHSDGEFNDEMEGTAENEKGGLVWNDLEADKIECLRENENAITSKENKPDHNNRWKDPLKSRLDGWNNVAKDLVPMSVFEEMVGYAMKTVGLNAEEYPVVAELTANYLKKTNTFEAKNWSSWSGSRRLKDETRKLRGMSPLYPHFVLTLAPDMLLCTIAIRDLIAKMEGSGGQALDVIRDHDQLHYLRAAIKTGEKLDWQGNSKDKLMIVGRRPDEETFAAKRNSPVKTKPSRLEVARRNTVVPSEATVKKKDHGLTAYPAPERLIHVPKVTVTPREWEEQNVTWLVKLKDRKADNESLVVLINKNVTAETMPIISEDWRNILYFWVEARHREFDRSLFDIPSRESICKDKTDVLDHFNLETDPTRKVIREIESTILESKPTKESWEKTVARIKKATDTLFAYRDCEIKNHELITVAMTKAEERIDMKADQMTKRFWQNEIARKQLNPTGVAMENGARELDEEMAYARGDVKPSMKLEEVLDLLDNVWDIDVLERGYWRDIVESSITAANRTGDPRHPDNFETDAILRLAQIRGGKALRILLEWHIEKRKTEDSIHRNDWYLKNLSKDDYDKWRNEHNDYVRQMTDPKTFEEWMQVQERKRTEKYPTE</sequence>
<feature type="region of interest" description="Disordered" evidence="1">
    <location>
        <begin position="1"/>
        <end position="220"/>
    </location>
</feature>
<feature type="compositionally biased region" description="Basic and acidic residues" evidence="1">
    <location>
        <begin position="210"/>
        <end position="219"/>
    </location>
</feature>
<feature type="compositionally biased region" description="Polar residues" evidence="1">
    <location>
        <begin position="158"/>
        <end position="187"/>
    </location>
</feature>
<evidence type="ECO:0000313" key="3">
    <source>
        <dbReference type="Proteomes" id="UP000605986"/>
    </source>
</evidence>
<feature type="region of interest" description="Disordered" evidence="1">
    <location>
        <begin position="269"/>
        <end position="300"/>
    </location>
</feature>
<dbReference type="AlphaFoldDB" id="A0A8H4KGA8"/>
<accession>A0A8H4KGA8</accession>
<dbReference type="OrthoDB" id="5085581at2759"/>
<feature type="compositionally biased region" description="Basic and acidic residues" evidence="1">
    <location>
        <begin position="113"/>
        <end position="125"/>
    </location>
</feature>
<feature type="compositionally biased region" description="Basic and acidic residues" evidence="1">
    <location>
        <begin position="13"/>
        <end position="23"/>
    </location>
</feature>